<dbReference type="EMBL" id="VUAA01000022">
    <property type="protein sequence ID" value="KAA1253409.1"/>
    <property type="molecule type" value="Genomic_DNA"/>
</dbReference>
<evidence type="ECO:0000313" key="1">
    <source>
        <dbReference type="EMBL" id="KAA1253409.1"/>
    </source>
</evidence>
<sequence length="502" mass="58159">MQSNTIPITHIAPSYSQENLDLILSRVKQLLPSLNDEGAKQYLSDLLNHDIETLVSDWLIYQEVEPCVSSAELHALAERVLPYHSNLEEAIYSVRNTLNTVPRERTDLRDYLTKDRKEDVIKSLSLPLFVSKKKYPSFSSIEELIEALKPVDQTIVDMTASVLMDRIQSIPMEKQLGITDRQKMLSVAAVYEVNSAVGFECNSIWLASFISSQMWGCVSGWAHPDGEMCRNRHFGFKSDRDCVDLTLNSLKYVDAILADNPDQETVSLYIDTMLSCLTIMVRDYLRYNKESEDYGKIDSLIEQYSHLMNPAQILRHSTIQLHLAQIKGVARDHFKLLFPFFEYQESRGEPTKEYLQYYDYHNFIRLDFEYLKTPKCELASSLLGSSMLSEHLLRTSELLLECLKLDLPDDVVNSFSGFFTKYLWTLINDDSDEQYLFDAILTVSLNSMHLYDTVSNIRFMAELGHLSSIRWLIDNDQYETDKELKYWEIRRDYLESVSMNSK</sequence>
<protein>
    <submittedName>
        <fullName evidence="1">Uncharacterized protein</fullName>
    </submittedName>
</protein>
<dbReference type="AlphaFoldDB" id="A0A5Q6PFL1"/>
<accession>A0A5Q6PFL1</accession>
<comment type="caution">
    <text evidence="1">The sequence shown here is derived from an EMBL/GenBank/DDBJ whole genome shotgun (WGS) entry which is preliminary data.</text>
</comment>
<evidence type="ECO:0000313" key="2">
    <source>
        <dbReference type="Proteomes" id="UP000323225"/>
    </source>
</evidence>
<reference evidence="1 2" key="1">
    <citation type="submission" date="2019-09" db="EMBL/GenBank/DDBJ databases">
        <authorList>
            <person name="Kritzky A."/>
            <person name="Schelkanova E.Y."/>
            <person name="Alkhova Z.V."/>
            <person name="Smirnova N.I."/>
        </authorList>
    </citation>
    <scope>NUCLEOTIDE SEQUENCE [LARGE SCALE GENOMIC DNA]</scope>
    <source>
        <strain evidence="1 2">M1526</strain>
    </source>
</reference>
<gene>
    <name evidence="1" type="ORF">F0M16_17910</name>
</gene>
<name>A0A5Q6PFL1_VIBCL</name>
<organism evidence="1 2">
    <name type="scientific">Vibrio cholerae</name>
    <dbReference type="NCBI Taxonomy" id="666"/>
    <lineage>
        <taxon>Bacteria</taxon>
        <taxon>Pseudomonadati</taxon>
        <taxon>Pseudomonadota</taxon>
        <taxon>Gammaproteobacteria</taxon>
        <taxon>Vibrionales</taxon>
        <taxon>Vibrionaceae</taxon>
        <taxon>Vibrio</taxon>
    </lineage>
</organism>
<proteinExistence type="predicted"/>
<dbReference type="Proteomes" id="UP000323225">
    <property type="component" value="Unassembled WGS sequence"/>
</dbReference>